<dbReference type="AlphaFoldDB" id="A0A0W0FR26"/>
<accession>A0A0W0FR26</accession>
<reference evidence="2 3" key="1">
    <citation type="submission" date="2015-12" db="EMBL/GenBank/DDBJ databases">
        <title>Draft genome sequence of Moniliophthora roreri, the causal agent of frosty pod rot of cacao.</title>
        <authorList>
            <person name="Aime M.C."/>
            <person name="Diaz-Valderrama J.R."/>
            <person name="Kijpornyongpan T."/>
            <person name="Phillips-Mora W."/>
        </authorList>
    </citation>
    <scope>NUCLEOTIDE SEQUENCE [LARGE SCALE GENOMIC DNA]</scope>
    <source>
        <strain evidence="2 3">MCA 2952</strain>
    </source>
</reference>
<evidence type="ECO:0000313" key="2">
    <source>
        <dbReference type="EMBL" id="KTB38807.1"/>
    </source>
</evidence>
<evidence type="ECO:0000256" key="1">
    <source>
        <dbReference type="SAM" id="MobiDB-lite"/>
    </source>
</evidence>
<sequence length="443" mass="49438">MSLHIYPRNTRKGESISDVGTIDEEGGFQYFIIILPANHPCNGPERVPPNFELLLLDIISEERLDHYSPGDHVCRPEAEIHKQPLGHDEVDLSDLVFMESGPSEVGYGFRFAASGSRGAILVLRKNGISWYAHINGRLGCHLGGNALMVVTGVVKASDWGIASFSDAVPNTRATQPLSVVQRETAPPVERGQIEGTNALLSMVFLWAVNPRFQVPALGISVTTHKVQDSSVWNTLSQTSFIPFRYSNDAQSAAIEPPDNHEDLLEDEATVTTTRIPAQRAVRRCTTVAFYTHTNFFHFGRIILNNHLLKPYPDADVTITHDHYWFSLLWDEEDTMPDDEELLKRLTEKFNLTGVSSDGIVRPQAPSTPLQSASSDIQSDVNKPTLQTQGNMQMIKRPCNRDSQRTITPKHHPYKYSVKSPLTAEDLFSDTYFSLEGQSSLQPE</sequence>
<protein>
    <submittedName>
        <fullName evidence="2">Uncharacterized protein</fullName>
    </submittedName>
</protein>
<dbReference type="Proteomes" id="UP000054988">
    <property type="component" value="Unassembled WGS sequence"/>
</dbReference>
<comment type="caution">
    <text evidence="2">The sequence shown here is derived from an EMBL/GenBank/DDBJ whole genome shotgun (WGS) entry which is preliminary data.</text>
</comment>
<gene>
    <name evidence="2" type="ORF">WG66_8578</name>
</gene>
<dbReference type="EMBL" id="LATX01001727">
    <property type="protein sequence ID" value="KTB38807.1"/>
    <property type="molecule type" value="Genomic_DNA"/>
</dbReference>
<proteinExistence type="predicted"/>
<feature type="compositionally biased region" description="Polar residues" evidence="1">
    <location>
        <begin position="364"/>
        <end position="377"/>
    </location>
</feature>
<feature type="region of interest" description="Disordered" evidence="1">
    <location>
        <begin position="356"/>
        <end position="377"/>
    </location>
</feature>
<name>A0A0W0FR26_MONRR</name>
<evidence type="ECO:0000313" key="3">
    <source>
        <dbReference type="Proteomes" id="UP000054988"/>
    </source>
</evidence>
<organism evidence="2 3">
    <name type="scientific">Moniliophthora roreri</name>
    <name type="common">Frosty pod rot fungus</name>
    <name type="synonym">Monilia roreri</name>
    <dbReference type="NCBI Taxonomy" id="221103"/>
    <lineage>
        <taxon>Eukaryota</taxon>
        <taxon>Fungi</taxon>
        <taxon>Dikarya</taxon>
        <taxon>Basidiomycota</taxon>
        <taxon>Agaricomycotina</taxon>
        <taxon>Agaricomycetes</taxon>
        <taxon>Agaricomycetidae</taxon>
        <taxon>Agaricales</taxon>
        <taxon>Marasmiineae</taxon>
        <taxon>Marasmiaceae</taxon>
        <taxon>Moniliophthora</taxon>
    </lineage>
</organism>